<dbReference type="OrthoDB" id="1453373at2"/>
<protein>
    <submittedName>
        <fullName evidence="2">Adenylosuccinate synthetase</fullName>
    </submittedName>
</protein>
<dbReference type="AlphaFoldDB" id="A0A2I7SLJ4"/>
<organism evidence="2 3">
    <name type="scientific">Pseudotamlana carrageenivorans</name>
    <dbReference type="NCBI Taxonomy" id="2069432"/>
    <lineage>
        <taxon>Bacteria</taxon>
        <taxon>Pseudomonadati</taxon>
        <taxon>Bacteroidota</taxon>
        <taxon>Flavobacteriia</taxon>
        <taxon>Flavobacteriales</taxon>
        <taxon>Flavobacteriaceae</taxon>
        <taxon>Pseudotamlana</taxon>
    </lineage>
</organism>
<reference evidence="3" key="1">
    <citation type="submission" date="2018-01" db="EMBL/GenBank/DDBJ databases">
        <title>Complete genome of Tamlana sp. UJ94.</title>
        <authorList>
            <person name="Jung J."/>
            <person name="Chung D."/>
            <person name="Bae S.S."/>
            <person name="Baek K."/>
        </authorList>
    </citation>
    <scope>NUCLEOTIDE SEQUENCE [LARGE SCALE GENOMIC DNA]</scope>
    <source>
        <strain evidence="3">UJ94</strain>
    </source>
</reference>
<dbReference type="KEGG" id="taj:C1A40_15315"/>
<evidence type="ECO:0000313" key="2">
    <source>
        <dbReference type="EMBL" id="AUS06727.1"/>
    </source>
</evidence>
<proteinExistence type="predicted"/>
<dbReference type="RefSeq" id="WP_102996661.1">
    <property type="nucleotide sequence ID" value="NZ_CP025938.1"/>
</dbReference>
<keyword evidence="3" id="KW-1185">Reference proteome</keyword>
<accession>A0A2I7SLJ4</accession>
<keyword evidence="1" id="KW-0812">Transmembrane</keyword>
<name>A0A2I7SLJ4_9FLAO</name>
<feature type="transmembrane region" description="Helical" evidence="1">
    <location>
        <begin position="33"/>
        <end position="50"/>
    </location>
</feature>
<evidence type="ECO:0000313" key="3">
    <source>
        <dbReference type="Proteomes" id="UP000236592"/>
    </source>
</evidence>
<sequence length="59" mass="6850">MKSLINFIALQLPIGTPNPDDNQPLDLSDPFEVIVFIILPIVIAILYFLWRKQKQKDKK</sequence>
<dbReference type="Proteomes" id="UP000236592">
    <property type="component" value="Chromosome"/>
</dbReference>
<keyword evidence="1" id="KW-1133">Transmembrane helix</keyword>
<gene>
    <name evidence="2" type="ORF">C1A40_15315</name>
</gene>
<dbReference type="EMBL" id="CP025938">
    <property type="protein sequence ID" value="AUS06727.1"/>
    <property type="molecule type" value="Genomic_DNA"/>
</dbReference>
<evidence type="ECO:0000256" key="1">
    <source>
        <dbReference type="SAM" id="Phobius"/>
    </source>
</evidence>
<keyword evidence="1" id="KW-0472">Membrane</keyword>